<organism evidence="8 9">
    <name type="scientific">Nelumbo nucifera</name>
    <name type="common">Sacred lotus</name>
    <dbReference type="NCBI Taxonomy" id="4432"/>
    <lineage>
        <taxon>Eukaryota</taxon>
        <taxon>Viridiplantae</taxon>
        <taxon>Streptophyta</taxon>
        <taxon>Embryophyta</taxon>
        <taxon>Tracheophyta</taxon>
        <taxon>Spermatophyta</taxon>
        <taxon>Magnoliopsida</taxon>
        <taxon>Proteales</taxon>
        <taxon>Nelumbonaceae</taxon>
        <taxon>Nelumbo</taxon>
    </lineage>
</organism>
<evidence type="ECO:0000256" key="6">
    <source>
        <dbReference type="SAM" id="MobiDB-lite"/>
    </source>
</evidence>
<dbReference type="InterPro" id="IPR000109">
    <property type="entry name" value="POT_fam"/>
</dbReference>
<feature type="transmembrane region" description="Helical" evidence="7">
    <location>
        <begin position="444"/>
        <end position="461"/>
    </location>
</feature>
<protein>
    <submittedName>
        <fullName evidence="9">Protein NRT1/ PTR FAMILY 2.8</fullName>
    </submittedName>
</protein>
<feature type="transmembrane region" description="Helical" evidence="7">
    <location>
        <begin position="481"/>
        <end position="506"/>
    </location>
</feature>
<feature type="transmembrane region" description="Helical" evidence="7">
    <location>
        <begin position="518"/>
        <end position="540"/>
    </location>
</feature>
<feature type="transmembrane region" description="Helical" evidence="7">
    <location>
        <begin position="359"/>
        <end position="376"/>
    </location>
</feature>
<dbReference type="RefSeq" id="XP_010242440.1">
    <property type="nucleotide sequence ID" value="XM_010244138.2"/>
</dbReference>
<evidence type="ECO:0000313" key="9">
    <source>
        <dbReference type="RefSeq" id="XP_010242440.1"/>
    </source>
</evidence>
<dbReference type="CDD" id="cd17416">
    <property type="entry name" value="MFS_NPF1_2"/>
    <property type="match status" value="1"/>
</dbReference>
<dbReference type="GO" id="GO:0022857">
    <property type="term" value="F:transmembrane transporter activity"/>
    <property type="evidence" value="ECO:0000318"/>
    <property type="project" value="GO_Central"/>
</dbReference>
<dbReference type="KEGG" id="nnu:104586784"/>
<evidence type="ECO:0000256" key="3">
    <source>
        <dbReference type="ARBA" id="ARBA00022692"/>
    </source>
</evidence>
<dbReference type="PANTHER" id="PTHR11654">
    <property type="entry name" value="OLIGOPEPTIDE TRANSPORTER-RELATED"/>
    <property type="match status" value="1"/>
</dbReference>
<feature type="transmembrane region" description="Helical" evidence="7">
    <location>
        <begin position="400"/>
        <end position="423"/>
    </location>
</feature>
<feature type="transmembrane region" description="Helical" evidence="7">
    <location>
        <begin position="565"/>
        <end position="585"/>
    </location>
</feature>
<comment type="subcellular location">
    <subcellularLocation>
        <location evidence="1">Membrane</location>
        <topology evidence="1">Multi-pass membrane protein</topology>
    </subcellularLocation>
</comment>
<dbReference type="FunCoup" id="A0A1U7YTI7">
    <property type="interactions" value="1"/>
</dbReference>
<dbReference type="OrthoDB" id="8904098at2759"/>
<feature type="compositionally biased region" description="Basic and acidic residues" evidence="6">
    <location>
        <begin position="1"/>
        <end position="34"/>
    </location>
</feature>
<proteinExistence type="inferred from homology"/>
<dbReference type="GeneID" id="104586784"/>
<sequence length="604" mass="67288">MIKENEMEKLSGVKREEKMRVSDEGLKRENEMEKGQCSSQEQPSLQRNAGGWKTMPYIIGNETCEKLASMSLIANITVFLRSKYNLDGLYLVNVVSIWFGTCNFAPLAGAFVSDSYFGKFWTLLLGSFSSFLGMGILTLAAGIKHLRPPPCNERTGDCTKAQPWQLGILFFALGLLAVGAGGIRPCNIAFGVDQFDVTTSQGRRELESFYDWYYLSFTIALFVAFTVVVYIQTNVSWVIGLAIPTGFLAISILVFLAGAHIYNYVKPQGSVYTDLVKVVVAAYRKRRFSVGSLGQYSLYDPISDDESETPMTRLPHTERYLCLDKAAVIIDASELNSQGKSRCGWKLCSVQQVEGLKRLLGIFPVWFSGITCFIVMDQQNTFGILQAMQLNRKITPKLEIPAGLMGVTSMLALSVWITFYEQLLIPVSRIMANKEVRISLRQKMRTGIVMSILCMLVAGVTEHKRREVALRYRSFVAPMSLAWLLPQFILSGLTEAFSAIAVMEFLNKKLPQSMRTVAGSIFFLSISSASYLSSVIVNIVHHATKKNDGSAWLGGHDLNRNKLDYYYYIIAALGVVNFIYFTAFASRDLPSGSSVGDEEAEEVQ</sequence>
<dbReference type="Pfam" id="PF00854">
    <property type="entry name" value="PTR2"/>
    <property type="match status" value="1"/>
</dbReference>
<dbReference type="InParanoid" id="A0A1U7YTI7"/>
<keyword evidence="8" id="KW-1185">Reference proteome</keyword>
<evidence type="ECO:0000256" key="7">
    <source>
        <dbReference type="SAM" id="Phobius"/>
    </source>
</evidence>
<dbReference type="STRING" id="4432.A0A1U7YTI7"/>
<dbReference type="Gene3D" id="1.20.1250.20">
    <property type="entry name" value="MFS general substrate transporter like domains"/>
    <property type="match status" value="1"/>
</dbReference>
<feature type="transmembrane region" description="Helical" evidence="7">
    <location>
        <begin position="237"/>
        <end position="262"/>
    </location>
</feature>
<keyword evidence="4 7" id="KW-1133">Transmembrane helix</keyword>
<reference evidence="9" key="1">
    <citation type="submission" date="2025-08" db="UniProtKB">
        <authorList>
            <consortium name="RefSeq"/>
        </authorList>
    </citation>
    <scope>IDENTIFICATION</scope>
</reference>
<evidence type="ECO:0000256" key="1">
    <source>
        <dbReference type="ARBA" id="ARBA00004141"/>
    </source>
</evidence>
<dbReference type="AlphaFoldDB" id="A0A1U7YTI7"/>
<gene>
    <name evidence="9" type="primary">LOC104586784</name>
</gene>
<dbReference type="Proteomes" id="UP000189703">
    <property type="component" value="Unplaced"/>
</dbReference>
<evidence type="ECO:0000256" key="5">
    <source>
        <dbReference type="ARBA" id="ARBA00023136"/>
    </source>
</evidence>
<dbReference type="eggNOG" id="KOG1237">
    <property type="taxonomic scope" value="Eukaryota"/>
</dbReference>
<feature type="transmembrane region" description="Helical" evidence="7">
    <location>
        <begin position="163"/>
        <end position="183"/>
    </location>
</feature>
<keyword evidence="3 7" id="KW-0812">Transmembrane</keyword>
<dbReference type="InterPro" id="IPR036259">
    <property type="entry name" value="MFS_trans_sf"/>
</dbReference>
<comment type="similarity">
    <text evidence="2">Belongs to the major facilitator superfamily. Proton-dependent oligopeptide transporter (POT/PTR) (TC 2.A.17) family.</text>
</comment>
<feature type="transmembrane region" description="Helical" evidence="7">
    <location>
        <begin position="212"/>
        <end position="231"/>
    </location>
</feature>
<feature type="transmembrane region" description="Helical" evidence="7">
    <location>
        <begin position="89"/>
        <end position="113"/>
    </location>
</feature>
<dbReference type="GO" id="GO:0055085">
    <property type="term" value="P:transmembrane transport"/>
    <property type="evidence" value="ECO:0000318"/>
    <property type="project" value="GO_Central"/>
</dbReference>
<dbReference type="SUPFAM" id="SSF103473">
    <property type="entry name" value="MFS general substrate transporter"/>
    <property type="match status" value="1"/>
</dbReference>
<feature type="transmembrane region" description="Helical" evidence="7">
    <location>
        <begin position="120"/>
        <end position="143"/>
    </location>
</feature>
<evidence type="ECO:0000256" key="2">
    <source>
        <dbReference type="ARBA" id="ARBA00005982"/>
    </source>
</evidence>
<dbReference type="GO" id="GO:0005886">
    <property type="term" value="C:plasma membrane"/>
    <property type="evidence" value="ECO:0000318"/>
    <property type="project" value="GO_Central"/>
</dbReference>
<evidence type="ECO:0000313" key="8">
    <source>
        <dbReference type="Proteomes" id="UP000189703"/>
    </source>
</evidence>
<accession>A0A1U7YTI7</accession>
<evidence type="ECO:0000256" key="4">
    <source>
        <dbReference type="ARBA" id="ARBA00022989"/>
    </source>
</evidence>
<feature type="compositionally biased region" description="Polar residues" evidence="6">
    <location>
        <begin position="36"/>
        <end position="45"/>
    </location>
</feature>
<keyword evidence="5 7" id="KW-0472">Membrane</keyword>
<feature type="region of interest" description="Disordered" evidence="6">
    <location>
        <begin position="1"/>
        <end position="45"/>
    </location>
</feature>
<name>A0A1U7YTI7_NELNU</name>
<dbReference type="OMA" id="IMEFFTM"/>